<name>A0ABU8PYK8_9GAMM</name>
<dbReference type="PROSITE" id="PS51186">
    <property type="entry name" value="GNAT"/>
    <property type="match status" value="1"/>
</dbReference>
<dbReference type="RefSeq" id="WP_180823929.1">
    <property type="nucleotide sequence ID" value="NZ_JACAWY010000002.1"/>
</dbReference>
<dbReference type="InterPro" id="IPR051531">
    <property type="entry name" value="N-acetyltransferase"/>
</dbReference>
<accession>A0ABU8PYK8</accession>
<gene>
    <name evidence="2" type="ORF">WH298_21115</name>
</gene>
<dbReference type="PANTHER" id="PTHR43792:SF1">
    <property type="entry name" value="N-ACETYLTRANSFERASE DOMAIN-CONTAINING PROTEIN"/>
    <property type="match status" value="1"/>
</dbReference>
<protein>
    <submittedName>
        <fullName evidence="2">GNAT family protein</fullName>
        <ecNumber evidence="2">2.-.-.-</ecNumber>
    </submittedName>
</protein>
<organism evidence="2 3">
    <name type="scientific">Pantoea nemavictus</name>
    <dbReference type="NCBI Taxonomy" id="2726955"/>
    <lineage>
        <taxon>Bacteria</taxon>
        <taxon>Pseudomonadati</taxon>
        <taxon>Pseudomonadota</taxon>
        <taxon>Gammaproteobacteria</taxon>
        <taxon>Enterobacterales</taxon>
        <taxon>Erwiniaceae</taxon>
        <taxon>Pantoea</taxon>
    </lineage>
</organism>
<dbReference type="InterPro" id="IPR016181">
    <property type="entry name" value="Acyl_CoA_acyltransferase"/>
</dbReference>
<dbReference type="PANTHER" id="PTHR43792">
    <property type="entry name" value="GNAT FAMILY, PUTATIVE (AFU_ORTHOLOGUE AFUA_3G00765)-RELATED-RELATED"/>
    <property type="match status" value="1"/>
</dbReference>
<dbReference type="Pfam" id="PF13302">
    <property type="entry name" value="Acetyltransf_3"/>
    <property type="match status" value="1"/>
</dbReference>
<dbReference type="EMBL" id="JBBGZW010000002">
    <property type="protein sequence ID" value="MEJ5047693.1"/>
    <property type="molecule type" value="Genomic_DNA"/>
</dbReference>
<evidence type="ECO:0000259" key="1">
    <source>
        <dbReference type="PROSITE" id="PS51186"/>
    </source>
</evidence>
<reference evidence="2 3" key="1">
    <citation type="submission" date="2023-12" db="EMBL/GenBank/DDBJ databases">
        <title>Gut-associated functions are favored during microbiome assembly across C. elegans life.</title>
        <authorList>
            <person name="Zimmermann J."/>
        </authorList>
    </citation>
    <scope>NUCLEOTIDE SEQUENCE [LARGE SCALE GENOMIC DNA]</scope>
    <source>
        <strain evidence="2 3">BIGb0393</strain>
    </source>
</reference>
<comment type="caution">
    <text evidence="2">The sequence shown here is derived from an EMBL/GenBank/DDBJ whole genome shotgun (WGS) entry which is preliminary data.</text>
</comment>
<dbReference type="InterPro" id="IPR000182">
    <property type="entry name" value="GNAT_dom"/>
</dbReference>
<sequence length="183" mass="20998">MTSRLHLETTRLTCSQLEEADWAFYRELQLAPQVMHYVADQKSEEKILADFSARLPLWSPQSEHWLCLIVREKQSGNRIGVSGYIHRDSDCAEVGFLFAPEAQGKGYAYESLIALCDYAFKDGGIRRLTATVTAGNMPSRRLLEKVGFVLEGELRESYWLRNTWHNDWLFGLLRGEYSTSLSL</sequence>
<dbReference type="Proteomes" id="UP001362100">
    <property type="component" value="Unassembled WGS sequence"/>
</dbReference>
<proteinExistence type="predicted"/>
<dbReference type="Gene3D" id="3.40.630.30">
    <property type="match status" value="1"/>
</dbReference>
<feature type="domain" description="N-acetyltransferase" evidence="1">
    <location>
        <begin position="12"/>
        <end position="165"/>
    </location>
</feature>
<evidence type="ECO:0000313" key="2">
    <source>
        <dbReference type="EMBL" id="MEJ5047693.1"/>
    </source>
</evidence>
<dbReference type="EC" id="2.-.-.-" evidence="2"/>
<keyword evidence="3" id="KW-1185">Reference proteome</keyword>
<dbReference type="SUPFAM" id="SSF55729">
    <property type="entry name" value="Acyl-CoA N-acyltransferases (Nat)"/>
    <property type="match status" value="1"/>
</dbReference>
<dbReference type="GO" id="GO:0016740">
    <property type="term" value="F:transferase activity"/>
    <property type="evidence" value="ECO:0007669"/>
    <property type="project" value="UniProtKB-KW"/>
</dbReference>
<evidence type="ECO:0000313" key="3">
    <source>
        <dbReference type="Proteomes" id="UP001362100"/>
    </source>
</evidence>
<keyword evidence="2" id="KW-0808">Transferase</keyword>